<keyword evidence="1" id="KW-0723">Serine/threonine-protein kinase</keyword>
<dbReference type="GO" id="GO:0004674">
    <property type="term" value="F:protein serine/threonine kinase activity"/>
    <property type="evidence" value="ECO:0007669"/>
    <property type="project" value="UniProtKB-KW"/>
</dbReference>
<gene>
    <name evidence="3" type="ORF">UFOPK3423_00618</name>
</gene>
<keyword evidence="1" id="KW-0418">Kinase</keyword>
<accession>A0A6J7DDD2</accession>
<dbReference type="Pfam" id="PF13581">
    <property type="entry name" value="HATPase_c_2"/>
    <property type="match status" value="1"/>
</dbReference>
<dbReference type="PANTHER" id="PTHR35526:SF3">
    <property type="entry name" value="ANTI-SIGMA-F FACTOR RSBW"/>
    <property type="match status" value="1"/>
</dbReference>
<dbReference type="AlphaFoldDB" id="A0A6J7DDD2"/>
<name>A0A6J7DDD2_9ZZZZ</name>
<dbReference type="Gene3D" id="3.30.565.10">
    <property type="entry name" value="Histidine kinase-like ATPase, C-terminal domain"/>
    <property type="match status" value="1"/>
</dbReference>
<evidence type="ECO:0000256" key="1">
    <source>
        <dbReference type="ARBA" id="ARBA00022527"/>
    </source>
</evidence>
<dbReference type="EMBL" id="CAFBLQ010000050">
    <property type="protein sequence ID" value="CAB4868657.1"/>
    <property type="molecule type" value="Genomic_DNA"/>
</dbReference>
<evidence type="ECO:0000259" key="2">
    <source>
        <dbReference type="Pfam" id="PF13581"/>
    </source>
</evidence>
<dbReference type="InterPro" id="IPR003594">
    <property type="entry name" value="HATPase_dom"/>
</dbReference>
<keyword evidence="1" id="KW-0808">Transferase</keyword>
<evidence type="ECO:0000313" key="3">
    <source>
        <dbReference type="EMBL" id="CAB4868657.1"/>
    </source>
</evidence>
<proteinExistence type="predicted"/>
<dbReference type="CDD" id="cd16936">
    <property type="entry name" value="HATPase_RsbW-like"/>
    <property type="match status" value="1"/>
</dbReference>
<dbReference type="InterPro" id="IPR050267">
    <property type="entry name" value="Anti-sigma-factor_SerPK"/>
</dbReference>
<sequence length="144" mass="14994">MNTPVDSAPDVAIVLPARPENVAIVRHILAAMGAALGMDAEAQAQLRLAASEACTNVVVHAYRSVAEGLLEVDAASDGSLLHVTVRDRGRGLRPRPDSPGLGLGLPLIAALTRSMEVGSPQDDSDGNEVRMAFLLTSPAVRDHA</sequence>
<dbReference type="PANTHER" id="PTHR35526">
    <property type="entry name" value="ANTI-SIGMA-F FACTOR RSBW-RELATED"/>
    <property type="match status" value="1"/>
</dbReference>
<protein>
    <submittedName>
        <fullName evidence="3">Unannotated protein</fullName>
    </submittedName>
</protein>
<feature type="domain" description="Histidine kinase/HSP90-like ATPase" evidence="2">
    <location>
        <begin position="15"/>
        <end position="132"/>
    </location>
</feature>
<dbReference type="InterPro" id="IPR036890">
    <property type="entry name" value="HATPase_C_sf"/>
</dbReference>
<dbReference type="SUPFAM" id="SSF55874">
    <property type="entry name" value="ATPase domain of HSP90 chaperone/DNA topoisomerase II/histidine kinase"/>
    <property type="match status" value="1"/>
</dbReference>
<reference evidence="3" key="1">
    <citation type="submission" date="2020-05" db="EMBL/GenBank/DDBJ databases">
        <authorList>
            <person name="Chiriac C."/>
            <person name="Salcher M."/>
            <person name="Ghai R."/>
            <person name="Kavagutti S V."/>
        </authorList>
    </citation>
    <scope>NUCLEOTIDE SEQUENCE</scope>
</reference>
<organism evidence="3">
    <name type="scientific">freshwater metagenome</name>
    <dbReference type="NCBI Taxonomy" id="449393"/>
    <lineage>
        <taxon>unclassified sequences</taxon>
        <taxon>metagenomes</taxon>
        <taxon>ecological metagenomes</taxon>
    </lineage>
</organism>